<evidence type="ECO:0000313" key="1">
    <source>
        <dbReference type="EMBL" id="KFD51856.1"/>
    </source>
</evidence>
<dbReference type="EMBL" id="KL367519">
    <property type="protein sequence ID" value="KFD66995.1"/>
    <property type="molecule type" value="Genomic_DNA"/>
</dbReference>
<keyword evidence="3" id="KW-1185">Reference proteome</keyword>
<accession>A0A085NBZ9</accession>
<evidence type="ECO:0000313" key="3">
    <source>
        <dbReference type="Proteomes" id="UP000030764"/>
    </source>
</evidence>
<dbReference type="EMBL" id="KL363234">
    <property type="protein sequence ID" value="KFD51856.1"/>
    <property type="molecule type" value="Genomic_DNA"/>
</dbReference>
<reference evidence="2 3" key="1">
    <citation type="journal article" date="2014" name="Nat. Genet.">
        <title>Genome and transcriptome of the porcine whipworm Trichuris suis.</title>
        <authorList>
            <person name="Jex A.R."/>
            <person name="Nejsum P."/>
            <person name="Schwarz E.M."/>
            <person name="Hu L."/>
            <person name="Young N.D."/>
            <person name="Hall R.S."/>
            <person name="Korhonen P.K."/>
            <person name="Liao S."/>
            <person name="Thamsborg S."/>
            <person name="Xia J."/>
            <person name="Xu P."/>
            <person name="Wang S."/>
            <person name="Scheerlinck J.P."/>
            <person name="Hofmann A."/>
            <person name="Sternberg P.W."/>
            <person name="Wang J."/>
            <person name="Gasser R.B."/>
        </authorList>
    </citation>
    <scope>NUCLEOTIDE SEQUENCE [LARGE SCALE GENOMIC DNA]</scope>
    <source>
        <strain evidence="2">DCEP-RM93F</strain>
        <strain evidence="1">DCEP-RM93M</strain>
    </source>
</reference>
<protein>
    <submittedName>
        <fullName evidence="2">Uncharacterized protein</fullName>
    </submittedName>
</protein>
<sequence>MPWLSAAWLPGKRCRAPRAKGSEPWAGQPGHAEVEELKLLCVPPNSRYAVGSTSTPFVTYRYSLRKPLFPRLTRPHARASGRNQFLALLVRVYEPVMQFTFSPRASKELTFHANTSKGAT</sequence>
<organism evidence="2">
    <name type="scientific">Trichuris suis</name>
    <name type="common">pig whipworm</name>
    <dbReference type="NCBI Taxonomy" id="68888"/>
    <lineage>
        <taxon>Eukaryota</taxon>
        <taxon>Metazoa</taxon>
        <taxon>Ecdysozoa</taxon>
        <taxon>Nematoda</taxon>
        <taxon>Enoplea</taxon>
        <taxon>Dorylaimia</taxon>
        <taxon>Trichinellida</taxon>
        <taxon>Trichuridae</taxon>
        <taxon>Trichuris</taxon>
    </lineage>
</organism>
<dbReference type="AlphaFoldDB" id="A0A085NBZ9"/>
<gene>
    <name evidence="1" type="ORF">M513_07185</name>
    <name evidence="2" type="ORF">M514_07185</name>
</gene>
<name>A0A085NBZ9_9BILA</name>
<dbReference type="Proteomes" id="UP000030764">
    <property type="component" value="Unassembled WGS sequence"/>
</dbReference>
<dbReference type="Proteomes" id="UP000030758">
    <property type="component" value="Unassembled WGS sequence"/>
</dbReference>
<proteinExistence type="predicted"/>
<evidence type="ECO:0000313" key="2">
    <source>
        <dbReference type="EMBL" id="KFD66995.1"/>
    </source>
</evidence>